<dbReference type="GeneID" id="79316827"/>
<dbReference type="Pfam" id="PF24035">
    <property type="entry name" value="DUF7344"/>
    <property type="match status" value="1"/>
</dbReference>
<sequence>MTATDTAGRDEDPADIYPTRYYVMVVLREHVSLALADLADEVAVREHDRPLSEIPPAVVCEHYHELYDVHVPALAAVGVLTYDQERDLVALDGYGPAQTALDEAHLLAYAPHRPPED</sequence>
<dbReference type="RefSeq" id="WP_276304202.1">
    <property type="nucleotide sequence ID" value="NZ_CP119992.1"/>
</dbReference>
<dbReference type="AlphaFoldDB" id="A0ABD6A7H4"/>
<comment type="caution">
    <text evidence="2">The sequence shown here is derived from an EMBL/GenBank/DDBJ whole genome shotgun (WGS) entry which is preliminary data.</text>
</comment>
<dbReference type="Proteomes" id="UP001596547">
    <property type="component" value="Unassembled WGS sequence"/>
</dbReference>
<keyword evidence="3" id="KW-1185">Reference proteome</keyword>
<reference evidence="2 3" key="1">
    <citation type="journal article" date="2019" name="Int. J. Syst. Evol. Microbiol.">
        <title>The Global Catalogue of Microorganisms (GCM) 10K type strain sequencing project: providing services to taxonomists for standard genome sequencing and annotation.</title>
        <authorList>
            <consortium name="The Broad Institute Genomics Platform"/>
            <consortium name="The Broad Institute Genome Sequencing Center for Infectious Disease"/>
            <person name="Wu L."/>
            <person name="Ma J."/>
        </authorList>
    </citation>
    <scope>NUCLEOTIDE SEQUENCE [LARGE SCALE GENOMIC DNA]</scope>
    <source>
        <strain evidence="2 3">PSR21</strain>
    </source>
</reference>
<feature type="domain" description="DUF7344" evidence="1">
    <location>
        <begin position="20"/>
        <end position="89"/>
    </location>
</feature>
<name>A0ABD6A7H4_9EURY</name>
<evidence type="ECO:0000313" key="3">
    <source>
        <dbReference type="Proteomes" id="UP001596547"/>
    </source>
</evidence>
<organism evidence="2 3">
    <name type="scientific">Halomarina halobia</name>
    <dbReference type="NCBI Taxonomy" id="3033386"/>
    <lineage>
        <taxon>Archaea</taxon>
        <taxon>Methanobacteriati</taxon>
        <taxon>Methanobacteriota</taxon>
        <taxon>Stenosarchaea group</taxon>
        <taxon>Halobacteria</taxon>
        <taxon>Halobacteriales</taxon>
        <taxon>Natronomonadaceae</taxon>
        <taxon>Halomarina</taxon>
    </lineage>
</organism>
<dbReference type="EMBL" id="JBHTBF010000002">
    <property type="protein sequence ID" value="MFC7316534.1"/>
    <property type="molecule type" value="Genomic_DNA"/>
</dbReference>
<proteinExistence type="predicted"/>
<accession>A0ABD6A7H4</accession>
<dbReference type="InterPro" id="IPR055768">
    <property type="entry name" value="DUF7344"/>
</dbReference>
<evidence type="ECO:0000313" key="2">
    <source>
        <dbReference type="EMBL" id="MFC7316534.1"/>
    </source>
</evidence>
<gene>
    <name evidence="2" type="ORF">ACFQPE_06935</name>
</gene>
<protein>
    <recommendedName>
        <fullName evidence="1">DUF7344 domain-containing protein</fullName>
    </recommendedName>
</protein>
<evidence type="ECO:0000259" key="1">
    <source>
        <dbReference type="Pfam" id="PF24035"/>
    </source>
</evidence>